<name>A0ABS8VKC7_DATST</name>
<feature type="region of interest" description="Disordered" evidence="1">
    <location>
        <begin position="97"/>
        <end position="135"/>
    </location>
</feature>
<dbReference type="EMBL" id="JACEIK010004896">
    <property type="protein sequence ID" value="MCD9646702.1"/>
    <property type="molecule type" value="Genomic_DNA"/>
</dbReference>
<sequence length="135" mass="15811">KWDRKMQKLRFARHWHCHVQDSRTLAQGWARHSPPSAQQQERGDNISRQGRRDAPQHWHTDTHDTAASPARWKARGSFPLGVLSCAKRHWMRQWQEATRKGVSNAKNWCPTSTRKRKLTNAKPNSSRSKEDINLL</sequence>
<feature type="compositionally biased region" description="Basic and acidic residues" evidence="1">
    <location>
        <begin position="41"/>
        <end position="64"/>
    </location>
</feature>
<evidence type="ECO:0000313" key="2">
    <source>
        <dbReference type="EMBL" id="MCD9646702.1"/>
    </source>
</evidence>
<accession>A0ABS8VKC7</accession>
<proteinExistence type="predicted"/>
<gene>
    <name evidence="2" type="ORF">HAX54_036760</name>
</gene>
<comment type="caution">
    <text evidence="2">The sequence shown here is derived from an EMBL/GenBank/DDBJ whole genome shotgun (WGS) entry which is preliminary data.</text>
</comment>
<reference evidence="2 3" key="1">
    <citation type="journal article" date="2021" name="BMC Genomics">
        <title>Datura genome reveals duplications of psychoactive alkaloid biosynthetic genes and high mutation rate following tissue culture.</title>
        <authorList>
            <person name="Rajewski A."/>
            <person name="Carter-House D."/>
            <person name="Stajich J."/>
            <person name="Litt A."/>
        </authorList>
    </citation>
    <scope>NUCLEOTIDE SEQUENCE [LARGE SCALE GENOMIC DNA]</scope>
    <source>
        <strain evidence="2">AR-01</strain>
    </source>
</reference>
<protein>
    <submittedName>
        <fullName evidence="2">Uncharacterized protein</fullName>
    </submittedName>
</protein>
<feature type="region of interest" description="Disordered" evidence="1">
    <location>
        <begin position="25"/>
        <end position="73"/>
    </location>
</feature>
<evidence type="ECO:0000256" key="1">
    <source>
        <dbReference type="SAM" id="MobiDB-lite"/>
    </source>
</evidence>
<feature type="non-terminal residue" evidence="2">
    <location>
        <position position="1"/>
    </location>
</feature>
<organism evidence="2 3">
    <name type="scientific">Datura stramonium</name>
    <name type="common">Jimsonweed</name>
    <name type="synonym">Common thornapple</name>
    <dbReference type="NCBI Taxonomy" id="4076"/>
    <lineage>
        <taxon>Eukaryota</taxon>
        <taxon>Viridiplantae</taxon>
        <taxon>Streptophyta</taxon>
        <taxon>Embryophyta</taxon>
        <taxon>Tracheophyta</taxon>
        <taxon>Spermatophyta</taxon>
        <taxon>Magnoliopsida</taxon>
        <taxon>eudicotyledons</taxon>
        <taxon>Gunneridae</taxon>
        <taxon>Pentapetalae</taxon>
        <taxon>asterids</taxon>
        <taxon>lamiids</taxon>
        <taxon>Solanales</taxon>
        <taxon>Solanaceae</taxon>
        <taxon>Solanoideae</taxon>
        <taxon>Datureae</taxon>
        <taxon>Datura</taxon>
    </lineage>
</organism>
<dbReference type="Proteomes" id="UP000823775">
    <property type="component" value="Unassembled WGS sequence"/>
</dbReference>
<keyword evidence="3" id="KW-1185">Reference proteome</keyword>
<evidence type="ECO:0000313" key="3">
    <source>
        <dbReference type="Proteomes" id="UP000823775"/>
    </source>
</evidence>